<dbReference type="EMBL" id="LNCU01000046">
    <property type="protein sequence ID" value="KWV56821.1"/>
    <property type="molecule type" value="Genomic_DNA"/>
</dbReference>
<dbReference type="GO" id="GO:0009055">
    <property type="term" value="F:electron transfer activity"/>
    <property type="evidence" value="ECO:0007669"/>
    <property type="project" value="InterPro"/>
</dbReference>
<dbReference type="InterPro" id="IPR036909">
    <property type="entry name" value="Cyt_c-like_dom_sf"/>
</dbReference>
<evidence type="ECO:0000313" key="8">
    <source>
        <dbReference type="Proteomes" id="UP000057737"/>
    </source>
</evidence>
<evidence type="ECO:0000259" key="6">
    <source>
        <dbReference type="PROSITE" id="PS51007"/>
    </source>
</evidence>
<dbReference type="Gene3D" id="1.10.760.10">
    <property type="entry name" value="Cytochrome c-like domain"/>
    <property type="match status" value="1"/>
</dbReference>
<accession>A0A109JXD6</accession>
<feature type="domain" description="Cytochrome c" evidence="6">
    <location>
        <begin position="376"/>
        <end position="613"/>
    </location>
</feature>
<dbReference type="Pfam" id="PF21419">
    <property type="entry name" value="RoxA-like_Cyt-c"/>
    <property type="match status" value="1"/>
</dbReference>
<keyword evidence="1 4" id="KW-0349">Heme</keyword>
<feature type="region of interest" description="Disordered" evidence="5">
    <location>
        <begin position="576"/>
        <end position="597"/>
    </location>
</feature>
<organism evidence="7 8">
    <name type="scientific">Bradyrhizobium macuxiense</name>
    <dbReference type="NCBI Taxonomy" id="1755647"/>
    <lineage>
        <taxon>Bacteria</taxon>
        <taxon>Pseudomonadati</taxon>
        <taxon>Pseudomonadota</taxon>
        <taxon>Alphaproteobacteria</taxon>
        <taxon>Hyphomicrobiales</taxon>
        <taxon>Nitrobacteraceae</taxon>
        <taxon>Bradyrhizobium</taxon>
    </lineage>
</organism>
<keyword evidence="8" id="KW-1185">Reference proteome</keyword>
<proteinExistence type="predicted"/>
<evidence type="ECO:0000256" key="1">
    <source>
        <dbReference type="ARBA" id="ARBA00022617"/>
    </source>
</evidence>
<protein>
    <recommendedName>
        <fullName evidence="6">Cytochrome c domain-containing protein</fullName>
    </recommendedName>
</protein>
<name>A0A109JXD6_9BRAD</name>
<dbReference type="GO" id="GO:0004130">
    <property type="term" value="F:cytochrome-c peroxidase activity"/>
    <property type="evidence" value="ECO:0007669"/>
    <property type="project" value="TreeGrafter"/>
</dbReference>
<dbReference type="InterPro" id="IPR047758">
    <property type="entry name" value="CytoC_perox"/>
</dbReference>
<keyword evidence="2 4" id="KW-0479">Metal-binding</keyword>
<dbReference type="NCBIfam" id="NF040606">
    <property type="entry name" value="CytoC_perox"/>
    <property type="match status" value="1"/>
</dbReference>
<dbReference type="RefSeq" id="WP_066506315.1">
    <property type="nucleotide sequence ID" value="NZ_LNCU01000046.1"/>
</dbReference>
<dbReference type="PANTHER" id="PTHR30600:SF9">
    <property type="entry name" value="BLR7738 PROTEIN"/>
    <property type="match status" value="1"/>
</dbReference>
<dbReference type="OrthoDB" id="417271at2"/>
<comment type="caution">
    <text evidence="7">The sequence shown here is derived from an EMBL/GenBank/DDBJ whole genome shotgun (WGS) entry which is preliminary data.</text>
</comment>
<gene>
    <name evidence="7" type="ORF">AS156_03920</name>
</gene>
<dbReference type="GO" id="GO:0020037">
    <property type="term" value="F:heme binding"/>
    <property type="evidence" value="ECO:0007669"/>
    <property type="project" value="InterPro"/>
</dbReference>
<dbReference type="PANTHER" id="PTHR30600">
    <property type="entry name" value="CYTOCHROME C PEROXIDASE-RELATED"/>
    <property type="match status" value="1"/>
</dbReference>
<dbReference type="SUPFAM" id="SSF46626">
    <property type="entry name" value="Cytochrome c"/>
    <property type="match status" value="1"/>
</dbReference>
<evidence type="ECO:0000256" key="2">
    <source>
        <dbReference type="ARBA" id="ARBA00022723"/>
    </source>
</evidence>
<evidence type="ECO:0000313" key="7">
    <source>
        <dbReference type="EMBL" id="KWV56821.1"/>
    </source>
</evidence>
<evidence type="ECO:0000256" key="4">
    <source>
        <dbReference type="PROSITE-ProRule" id="PRU00433"/>
    </source>
</evidence>
<dbReference type="InterPro" id="IPR051395">
    <property type="entry name" value="Cytochrome_c_Peroxidase/MauG"/>
</dbReference>
<dbReference type="AlphaFoldDB" id="A0A109JXD6"/>
<keyword evidence="3 4" id="KW-0408">Iron</keyword>
<dbReference type="InterPro" id="IPR009056">
    <property type="entry name" value="Cyt_c-like_dom"/>
</dbReference>
<sequence length="613" mass="68005">MPRKTIVFIGLLIVAGLAYSYFKDDVKFLAENFHVKAVDYQPPAKTVWLDQNVSTERLRWFYHADQGTRTFGIPHEWFMALEQPTIWPLIGAAPRLSDTNYLGRFGFIPDTVIPGKPDPLPIGFAQGGPMVDANGAPWRNPHSKADMIGIGLTCAACHTGSFTYRGTEVVVDGGPANTNLFEFQKSVGLSLLLTRFWPGRFSRFADEILGKDASLDNRMALRGQLDLVLKQYANINALENKVAANSVEEGYARLDALNRIGNQVFSIDLNNPNNYASHSAPVHFPRIWNAPWFSWVQYDGSIMQPMVRNAGEALGVSADLNLLDESKGLFKSSARIDVLHEMERMIAGDPPSKEKGFGGLASPKWPENILPKIDMTLAKAGGDLYKKHCQGCHGPAIDSKALPPSEAFALFEDDKRWIKNDAGQPLLDVEMIPISHIGTDSAQAEGLANRTVETPANLKITDGSFGPALGELVEKTVDYWYDQNKTRPDDQKRINGYRPNKIQAPLAYKVRPLNGIWATPPYLHNGSVPTIYALLSPVKDRPKTFWLGSREYDAKDLGYVTKDHIKNGFLLDTSKRGNSNSGHEFSNEKGPGVIGPELKEDERRALIEFIKTL</sequence>
<dbReference type="PROSITE" id="PS51007">
    <property type="entry name" value="CYTC"/>
    <property type="match status" value="1"/>
</dbReference>
<reference evidence="7 8" key="1">
    <citation type="submission" date="2015-11" db="EMBL/GenBank/DDBJ databases">
        <title>Draft Genome Sequence of the Strain BR 10303 (Bradyrhizobium sp.) isolated from nodules of Centrolobium paraense.</title>
        <authorList>
            <person name="Zelli J.E."/>
            <person name="Simoes-Araujo J.L."/>
            <person name="Barauna A.C."/>
            <person name="Silva K."/>
        </authorList>
    </citation>
    <scope>NUCLEOTIDE SEQUENCE [LARGE SCALE GENOMIC DNA]</scope>
    <source>
        <strain evidence="7 8">BR 10303</strain>
    </source>
</reference>
<evidence type="ECO:0000256" key="3">
    <source>
        <dbReference type="ARBA" id="ARBA00023004"/>
    </source>
</evidence>
<dbReference type="Proteomes" id="UP000057737">
    <property type="component" value="Unassembled WGS sequence"/>
</dbReference>
<evidence type="ECO:0000256" key="5">
    <source>
        <dbReference type="SAM" id="MobiDB-lite"/>
    </source>
</evidence>
<dbReference type="GO" id="GO:0046872">
    <property type="term" value="F:metal ion binding"/>
    <property type="evidence" value="ECO:0007669"/>
    <property type="project" value="UniProtKB-KW"/>
</dbReference>